<feature type="region of interest" description="Disordered" evidence="1">
    <location>
        <begin position="133"/>
        <end position="156"/>
    </location>
</feature>
<evidence type="ECO:0000256" key="1">
    <source>
        <dbReference type="SAM" id="MobiDB-lite"/>
    </source>
</evidence>
<protein>
    <submittedName>
        <fullName evidence="2">Uncharacterized protein</fullName>
    </submittedName>
</protein>
<feature type="compositionally biased region" description="Low complexity" evidence="1">
    <location>
        <begin position="78"/>
        <end position="98"/>
    </location>
</feature>
<dbReference type="AlphaFoldDB" id="A0A6G1DT03"/>
<gene>
    <name evidence="2" type="ORF">E2562_035565</name>
</gene>
<reference evidence="2 3" key="1">
    <citation type="submission" date="2019-11" db="EMBL/GenBank/DDBJ databases">
        <title>Whole genome sequence of Oryza granulata.</title>
        <authorList>
            <person name="Li W."/>
        </authorList>
    </citation>
    <scope>NUCLEOTIDE SEQUENCE [LARGE SCALE GENOMIC DNA]</scope>
    <source>
        <strain evidence="3">cv. Menghai</strain>
        <tissue evidence="2">Leaf</tissue>
    </source>
</reference>
<evidence type="ECO:0000313" key="3">
    <source>
        <dbReference type="Proteomes" id="UP000479710"/>
    </source>
</evidence>
<feature type="compositionally biased region" description="Basic and acidic residues" evidence="1">
    <location>
        <begin position="145"/>
        <end position="156"/>
    </location>
</feature>
<feature type="region of interest" description="Disordered" evidence="1">
    <location>
        <begin position="40"/>
        <end position="99"/>
    </location>
</feature>
<accession>A0A6G1DT03</accession>
<feature type="compositionally biased region" description="Basic residues" evidence="1">
    <location>
        <begin position="63"/>
        <end position="77"/>
    </location>
</feature>
<comment type="caution">
    <text evidence="2">The sequence shown here is derived from an EMBL/GenBank/DDBJ whole genome shotgun (WGS) entry which is preliminary data.</text>
</comment>
<dbReference type="EMBL" id="SPHZ02000006">
    <property type="protein sequence ID" value="KAF0915342.1"/>
    <property type="molecule type" value="Genomic_DNA"/>
</dbReference>
<evidence type="ECO:0000313" key="2">
    <source>
        <dbReference type="EMBL" id="KAF0915342.1"/>
    </source>
</evidence>
<organism evidence="2 3">
    <name type="scientific">Oryza meyeriana var. granulata</name>
    <dbReference type="NCBI Taxonomy" id="110450"/>
    <lineage>
        <taxon>Eukaryota</taxon>
        <taxon>Viridiplantae</taxon>
        <taxon>Streptophyta</taxon>
        <taxon>Embryophyta</taxon>
        <taxon>Tracheophyta</taxon>
        <taxon>Spermatophyta</taxon>
        <taxon>Magnoliopsida</taxon>
        <taxon>Liliopsida</taxon>
        <taxon>Poales</taxon>
        <taxon>Poaceae</taxon>
        <taxon>BOP clade</taxon>
        <taxon>Oryzoideae</taxon>
        <taxon>Oryzeae</taxon>
        <taxon>Oryzinae</taxon>
        <taxon>Oryza</taxon>
        <taxon>Oryza meyeriana</taxon>
    </lineage>
</organism>
<proteinExistence type="predicted"/>
<keyword evidence="3" id="KW-1185">Reference proteome</keyword>
<sequence length="156" mass="18182">MVVRMCTRKDILSSRARFRRRRLPMQPSLLHAADRAARPLPLLSDGKRGIHSMPDAGLDPCRRRSPHAASSRRRPRRPAFSTSPPRSLFSTSSSSPPLARLHSASISKYYRQKPIQTTFEAITYKSRRWKGLKKRHEKLKRKKLRTTDRCQRARKR</sequence>
<dbReference type="Proteomes" id="UP000479710">
    <property type="component" value="Unassembled WGS sequence"/>
</dbReference>
<feature type="compositionally biased region" description="Basic residues" evidence="1">
    <location>
        <begin position="133"/>
        <end position="144"/>
    </location>
</feature>
<name>A0A6G1DT03_9ORYZ</name>